<sequence length="137" mass="15896">MSYKLIDFITLLFGELVAKYKLRVSSETYGEWMHESVMVEGDSIALSFEQDNMSDSFYVNLLVKVDGELPNALSERRIINIFYLGKALGWSDAPQEKDDLVIWLKQKLDSDYYSIFHPSEELLKMALSLQQRDQRST</sequence>
<dbReference type="AlphaFoldDB" id="A0A3N1PBE2"/>
<protein>
    <submittedName>
        <fullName evidence="1">Uncharacterized protein</fullName>
    </submittedName>
</protein>
<keyword evidence="2" id="KW-1185">Reference proteome</keyword>
<reference evidence="1 2" key="1">
    <citation type="submission" date="2018-11" db="EMBL/GenBank/DDBJ databases">
        <title>Genomic Encyclopedia of Type Strains, Phase IV (KMG-IV): sequencing the most valuable type-strain genomes for metagenomic binning, comparative biology and taxonomic classification.</title>
        <authorList>
            <person name="Goeker M."/>
        </authorList>
    </citation>
    <scope>NUCLEOTIDE SEQUENCE [LARGE SCALE GENOMIC DNA]</scope>
    <source>
        <strain evidence="1 2">DSM 21945</strain>
    </source>
</reference>
<evidence type="ECO:0000313" key="1">
    <source>
        <dbReference type="EMBL" id="ROQ28722.1"/>
    </source>
</evidence>
<dbReference type="Proteomes" id="UP000268033">
    <property type="component" value="Unassembled WGS sequence"/>
</dbReference>
<comment type="caution">
    <text evidence="1">The sequence shown here is derived from an EMBL/GenBank/DDBJ whole genome shotgun (WGS) entry which is preliminary data.</text>
</comment>
<dbReference type="EMBL" id="RJUL01000003">
    <property type="protein sequence ID" value="ROQ28722.1"/>
    <property type="molecule type" value="Genomic_DNA"/>
</dbReference>
<name>A0A3N1PBE2_9GAMM</name>
<evidence type="ECO:0000313" key="2">
    <source>
        <dbReference type="Proteomes" id="UP000268033"/>
    </source>
</evidence>
<accession>A0A3N1PBE2</accession>
<gene>
    <name evidence="1" type="ORF">EDC28_103316</name>
</gene>
<proteinExistence type="predicted"/>
<organism evidence="1 2">
    <name type="scientific">Gallaecimonas pentaromativorans</name>
    <dbReference type="NCBI Taxonomy" id="584787"/>
    <lineage>
        <taxon>Bacteria</taxon>
        <taxon>Pseudomonadati</taxon>
        <taxon>Pseudomonadota</taxon>
        <taxon>Gammaproteobacteria</taxon>
        <taxon>Enterobacterales</taxon>
        <taxon>Gallaecimonadaceae</taxon>
        <taxon>Gallaecimonas</taxon>
    </lineage>
</organism>
<dbReference type="RefSeq" id="WP_123421112.1">
    <property type="nucleotide sequence ID" value="NZ_RJUL01000003.1"/>
</dbReference>